<evidence type="ECO:0000313" key="2">
    <source>
        <dbReference type="EMBL" id="SCU70469.1"/>
    </source>
</evidence>
<dbReference type="Proteomes" id="UP000195570">
    <property type="component" value="Unassembled WGS sequence"/>
</dbReference>
<protein>
    <submittedName>
        <fullName evidence="2">Uncharacterized protein</fullName>
    </submittedName>
</protein>
<dbReference type="RefSeq" id="XP_067081274.1">
    <property type="nucleotide sequence ID" value="XM_067225173.1"/>
</dbReference>
<feature type="region of interest" description="Disordered" evidence="1">
    <location>
        <begin position="102"/>
        <end position="149"/>
    </location>
</feature>
<feature type="compositionally biased region" description="Polar residues" evidence="1">
    <location>
        <begin position="1"/>
        <end position="23"/>
    </location>
</feature>
<accession>A0A1G4IDW4</accession>
<feature type="compositionally biased region" description="Polar residues" evidence="1">
    <location>
        <begin position="110"/>
        <end position="133"/>
    </location>
</feature>
<gene>
    <name evidence="2" type="ORF">TEOVI_000204200</name>
</gene>
<feature type="compositionally biased region" description="Polar residues" evidence="1">
    <location>
        <begin position="76"/>
        <end position="86"/>
    </location>
</feature>
<comment type="caution">
    <text evidence="2">The sequence shown here is derived from an EMBL/GenBank/DDBJ whole genome shotgun (WGS) entry which is preliminary data.</text>
</comment>
<evidence type="ECO:0000313" key="3">
    <source>
        <dbReference type="Proteomes" id="UP000195570"/>
    </source>
</evidence>
<dbReference type="EMBL" id="CZPT02001459">
    <property type="protein sequence ID" value="SCU70469.1"/>
    <property type="molecule type" value="Genomic_DNA"/>
</dbReference>
<feature type="region of interest" description="Disordered" evidence="1">
    <location>
        <begin position="1"/>
        <end position="86"/>
    </location>
</feature>
<organism evidence="2 3">
    <name type="scientific">Trypanosoma equiperdum</name>
    <dbReference type="NCBI Taxonomy" id="5694"/>
    <lineage>
        <taxon>Eukaryota</taxon>
        <taxon>Discoba</taxon>
        <taxon>Euglenozoa</taxon>
        <taxon>Kinetoplastea</taxon>
        <taxon>Metakinetoplastina</taxon>
        <taxon>Trypanosomatida</taxon>
        <taxon>Trypanosomatidae</taxon>
        <taxon>Trypanosoma</taxon>
    </lineage>
</organism>
<dbReference type="AlphaFoldDB" id="A0A1G4IDW4"/>
<sequence>MNQPTTTHKTPYCQTKVQTQANPRSGPAARRPQHRQSRSLAAASKGKQGRAGNSAPKSTQKRAATRASRGNPLDISKSTEISTSDTSAAVCLASPPYCESAAVSKERSNVPLTPTRRLNSLQQLKPDDLSSSAKEVKETEEAAPASSLSASAFSTLLSPTQILQATGLHGGITTQSVTSGPGSGDDREVLRTEMSRKGLSVHAAPFLPLSRTAPQSPALAQATCEHGVPLFPCEGSKRYIDSIVSPCSVEDVRAQSHSLEFPCTPLVLRGGMVYHPPGFRGGGALATSESCLSPDTPKVGSTSSIIPASVKPVTSSPTFDTLRCQQCVQCGDGKDDSVEDIPYTTEGVEDSCEGDGIRHLRIPFTDAEAQDEAKMLHMLQMGEEEEDAASVGQEWQECIFGSSNAGASNVELFHCAGGYWDVNGPSVATRRLLRHRMPSSSSLNIDAQGDEFSSVLASQSEYSADHGHFAYDNDDGSWEMSSSAYADSLDDEQLEWIEQHLRAK</sequence>
<dbReference type="GeneID" id="92375982"/>
<keyword evidence="3" id="KW-1185">Reference proteome</keyword>
<proteinExistence type="predicted"/>
<evidence type="ECO:0000256" key="1">
    <source>
        <dbReference type="SAM" id="MobiDB-lite"/>
    </source>
</evidence>
<dbReference type="VEuPathDB" id="TriTrypDB:TEOVI_000204200"/>
<name>A0A1G4IDW4_TRYEQ</name>
<reference evidence="2" key="1">
    <citation type="submission" date="2016-09" db="EMBL/GenBank/DDBJ databases">
        <authorList>
            <person name="Hebert L."/>
            <person name="Moumen B."/>
        </authorList>
    </citation>
    <scope>NUCLEOTIDE SEQUENCE [LARGE SCALE GENOMIC DNA]</scope>
    <source>
        <strain evidence="2">OVI</strain>
    </source>
</reference>